<reference evidence="2 3" key="1">
    <citation type="journal article" date="2014" name="Nature">
        <title>An environmental bacterial taxon with a large and distinct metabolic repertoire.</title>
        <authorList>
            <person name="Wilson M.C."/>
            <person name="Mori T."/>
            <person name="Ruckert C."/>
            <person name="Uria A.R."/>
            <person name="Helf M.J."/>
            <person name="Takada K."/>
            <person name="Gernert C."/>
            <person name="Steffens U.A."/>
            <person name="Heycke N."/>
            <person name="Schmitt S."/>
            <person name="Rinke C."/>
            <person name="Helfrich E.J."/>
            <person name="Brachmann A.O."/>
            <person name="Gurgui C."/>
            <person name="Wakimoto T."/>
            <person name="Kracht M."/>
            <person name="Crusemann M."/>
            <person name="Hentschel U."/>
            <person name="Abe I."/>
            <person name="Matsunaga S."/>
            <person name="Kalinowski J."/>
            <person name="Takeyama H."/>
            <person name="Piel J."/>
        </authorList>
    </citation>
    <scope>NUCLEOTIDE SEQUENCE [LARGE SCALE GENOMIC DNA]</scope>
    <source>
        <strain evidence="3">TSY2</strain>
    </source>
</reference>
<dbReference type="Proteomes" id="UP000019140">
    <property type="component" value="Unassembled WGS sequence"/>
</dbReference>
<evidence type="ECO:0000256" key="1">
    <source>
        <dbReference type="SAM" id="Phobius"/>
    </source>
</evidence>
<dbReference type="AlphaFoldDB" id="W4M4J1"/>
<dbReference type="EMBL" id="AZHX01001104">
    <property type="protein sequence ID" value="ETX04836.1"/>
    <property type="molecule type" value="Genomic_DNA"/>
</dbReference>
<keyword evidence="1" id="KW-1133">Transmembrane helix</keyword>
<keyword evidence="1" id="KW-0812">Transmembrane</keyword>
<keyword evidence="1" id="KW-0472">Membrane</keyword>
<organism evidence="2 3">
    <name type="scientific">Candidatus Entotheonella gemina</name>
    <dbReference type="NCBI Taxonomy" id="1429439"/>
    <lineage>
        <taxon>Bacteria</taxon>
        <taxon>Pseudomonadati</taxon>
        <taxon>Nitrospinota/Tectimicrobiota group</taxon>
        <taxon>Candidatus Tectimicrobiota</taxon>
        <taxon>Candidatus Entotheonellia</taxon>
        <taxon>Candidatus Entotheonellales</taxon>
        <taxon>Candidatus Entotheonellaceae</taxon>
        <taxon>Candidatus Entotheonella</taxon>
    </lineage>
</organism>
<dbReference type="HOGENOM" id="CLU_1007165_0_0_7"/>
<protein>
    <recommendedName>
        <fullName evidence="4">Zinc-finger domain-containing protein</fullName>
    </recommendedName>
</protein>
<comment type="caution">
    <text evidence="2">The sequence shown here is derived from an EMBL/GenBank/DDBJ whole genome shotgun (WGS) entry which is preliminary data.</text>
</comment>
<evidence type="ECO:0000313" key="2">
    <source>
        <dbReference type="EMBL" id="ETX04836.1"/>
    </source>
</evidence>
<dbReference type="Gene3D" id="1.10.10.1320">
    <property type="entry name" value="Anti-sigma factor, zinc-finger domain"/>
    <property type="match status" value="1"/>
</dbReference>
<dbReference type="InterPro" id="IPR041916">
    <property type="entry name" value="Anti_sigma_zinc_sf"/>
</dbReference>
<accession>W4M4J1</accession>
<feature type="transmembrane region" description="Helical" evidence="1">
    <location>
        <begin position="93"/>
        <end position="114"/>
    </location>
</feature>
<sequence length="276" mass="31276">MTCQEFQHHHLYAFIDGTLNAQDGAESEHHLNHCAHCRAAVEDISRVEEQLRAVWQQEPVPEALWRRIQAQLDRPVFDTPATETKRRAIPWPWLAAVAAMMILVFSVIQLGSLLPSAANRQARLLSVPVDDLHTFVVSQRALDVADTGPASLRKWFRTRVSFSPPVLPGQVEKAKLVGGRLCHFLNRRVASFMYKTEGRYISVFVMPREGLTLPSGEGVDLHHAQATVHEVQGYTHLIWSQTDLLYSFVSDLPQDRIMQMAQAIAQAGWVDRRRET</sequence>
<proteinExistence type="predicted"/>
<evidence type="ECO:0008006" key="4">
    <source>
        <dbReference type="Google" id="ProtNLM"/>
    </source>
</evidence>
<evidence type="ECO:0000313" key="3">
    <source>
        <dbReference type="Proteomes" id="UP000019140"/>
    </source>
</evidence>
<keyword evidence="3" id="KW-1185">Reference proteome</keyword>
<name>W4M4J1_9BACT</name>
<gene>
    <name evidence="2" type="ORF">ETSY2_26485</name>
</gene>